<protein>
    <recommendedName>
        <fullName evidence="3">Phage major capsid protein</fullName>
    </recommendedName>
</protein>
<evidence type="ECO:0000313" key="1">
    <source>
        <dbReference type="EMBL" id="UOA24065.1"/>
    </source>
</evidence>
<dbReference type="RefSeq" id="WP_243250526.1">
    <property type="nucleotide sequence ID" value="NZ_CP084959.1"/>
</dbReference>
<name>A0AAX3AFU0_9RHOB</name>
<sequence>MSINDINNAAAAMNQLKARYEGFLDDADGQIAARRAAYDGLASDLNEVVEDRMSLKLFLDADAGDDSNSGTSGSPLKTLQEAYRRMVPGCLAELGMKRGGTFIVGRDDACLIDNAVVYHYAYGDDADPMPVIQQYITEINNASYSSGFGGKSLQLIFIYIRMIVGMEYGELARTRYSGFIRGIANSSFTAAYCTIELGNADFIRPSFEEVIHVDMRSTTLVRQAGSDAGFLVSRGGSLRAAGVILPENETWKDLISGIFYAADGEPRNFITDIDFTGA</sequence>
<dbReference type="EMBL" id="CP084959">
    <property type="protein sequence ID" value="UOA24065.1"/>
    <property type="molecule type" value="Genomic_DNA"/>
</dbReference>
<organism evidence="1 2">
    <name type="scientific">Sulfitobacter pontiacus</name>
    <dbReference type="NCBI Taxonomy" id="60137"/>
    <lineage>
        <taxon>Bacteria</taxon>
        <taxon>Pseudomonadati</taxon>
        <taxon>Pseudomonadota</taxon>
        <taxon>Alphaproteobacteria</taxon>
        <taxon>Rhodobacterales</taxon>
        <taxon>Roseobacteraceae</taxon>
        <taxon>Sulfitobacter</taxon>
    </lineage>
</organism>
<accession>A0AAX3AFU0</accession>
<gene>
    <name evidence="1" type="ORF">DSM110277_02501</name>
</gene>
<proteinExistence type="predicted"/>
<evidence type="ECO:0000313" key="2">
    <source>
        <dbReference type="Proteomes" id="UP000830781"/>
    </source>
</evidence>
<keyword evidence="2" id="KW-1185">Reference proteome</keyword>
<reference evidence="2" key="1">
    <citation type="journal article" date="2022" name="Microorganisms">
        <title>Beyond the ABCs#Discovery of Three New Plasmid Types in Rhodobacterales (RepQ, RepY, RepW).</title>
        <authorList>
            <person name="Freese H.M."/>
            <person name="Ringel V."/>
            <person name="Overmann J."/>
            <person name="Petersen J."/>
        </authorList>
    </citation>
    <scope>NUCLEOTIDE SEQUENCE [LARGE SCALE GENOMIC DNA]</scope>
    <source>
        <strain evidence="2">DSM 110277</strain>
    </source>
</reference>
<dbReference type="AlphaFoldDB" id="A0AAX3AFU0"/>
<evidence type="ECO:0008006" key="3">
    <source>
        <dbReference type="Google" id="ProtNLM"/>
    </source>
</evidence>
<dbReference type="Proteomes" id="UP000830781">
    <property type="component" value="Chromosome"/>
</dbReference>